<evidence type="ECO:0000313" key="1">
    <source>
        <dbReference type="EMBL" id="MTS28901.1"/>
    </source>
</evidence>
<organism evidence="1 2">
    <name type="scientific">Ruthenibacterium lactatiformans</name>
    <dbReference type="NCBI Taxonomy" id="1550024"/>
    <lineage>
        <taxon>Bacteria</taxon>
        <taxon>Bacillati</taxon>
        <taxon>Bacillota</taxon>
        <taxon>Clostridia</taxon>
        <taxon>Eubacteriales</taxon>
        <taxon>Oscillospiraceae</taxon>
        <taxon>Ruthenibacterium</taxon>
    </lineage>
</organism>
<accession>A0A6L6M0P4</accession>
<protein>
    <submittedName>
        <fullName evidence="1">Uncharacterized protein</fullName>
    </submittedName>
</protein>
<sequence>MRKTMTNEQKLLAYLFTVPYIKRKQLSVALPDMPYQCLTRAVRTALVHGYVECTTVAKCRAIRLTKEGTRYIRSVAGDGLDKAQRRAATVNADTEGKRRFERRETARSLCRAAGIVPAAEHGISFSDVLCATDQGNAFFAGDFLGNGLFFQSDDVSRSIKNSGFAQEEVTSTGSRYVGIILNSKGLFIVYNTLDKLMRFPEHPEMALLNGLMSVLNACGSFSTQERKGVLQNVSAIVIGKSDAMLPKIYRGTKWGVADNQRVPNPVTKNLLSLENLHRHFTRTYLIPANTLGVDLLHRTACLPFTLVERMKEQWLSEHGHYTVLRSNGYLESYEEGERGKTVLFPVLSFEELAYHAAKGESVHVICERGTGEGISRVLGPIVESMRDFDAKPIPFHRYDEAGVRMDGENPLTHYGYLAAEQQG</sequence>
<reference evidence="1 2" key="1">
    <citation type="journal article" date="2019" name="Nat. Med.">
        <title>A library of human gut bacterial isolates paired with longitudinal multiomics data enables mechanistic microbiome research.</title>
        <authorList>
            <person name="Poyet M."/>
            <person name="Groussin M."/>
            <person name="Gibbons S.M."/>
            <person name="Avila-Pacheco J."/>
            <person name="Jiang X."/>
            <person name="Kearney S.M."/>
            <person name="Perrotta A.R."/>
            <person name="Berdy B."/>
            <person name="Zhao S."/>
            <person name="Lieberman T.D."/>
            <person name="Swanson P.K."/>
            <person name="Smith M."/>
            <person name="Roesemann S."/>
            <person name="Alexander J.E."/>
            <person name="Rich S.A."/>
            <person name="Livny J."/>
            <person name="Vlamakis H."/>
            <person name="Clish C."/>
            <person name="Bullock K."/>
            <person name="Deik A."/>
            <person name="Scott J."/>
            <person name="Pierce K.A."/>
            <person name="Xavier R.J."/>
            <person name="Alm E.J."/>
        </authorList>
    </citation>
    <scope>NUCLEOTIDE SEQUENCE [LARGE SCALE GENOMIC DNA]</scope>
    <source>
        <strain evidence="1 2">BIOML-A4</strain>
    </source>
</reference>
<evidence type="ECO:0000313" key="2">
    <source>
        <dbReference type="Proteomes" id="UP000472755"/>
    </source>
</evidence>
<dbReference type="RefSeq" id="WP_155202414.1">
    <property type="nucleotide sequence ID" value="NZ_WMZN01000044.1"/>
</dbReference>
<dbReference type="Proteomes" id="UP000472755">
    <property type="component" value="Unassembled WGS sequence"/>
</dbReference>
<gene>
    <name evidence="1" type="ORF">GMD59_16665</name>
</gene>
<comment type="caution">
    <text evidence="1">The sequence shown here is derived from an EMBL/GenBank/DDBJ whole genome shotgun (WGS) entry which is preliminary data.</text>
</comment>
<dbReference type="AlphaFoldDB" id="A0A6L6M0P4"/>
<dbReference type="EMBL" id="WMZU01000041">
    <property type="protein sequence ID" value="MTS28901.1"/>
    <property type="molecule type" value="Genomic_DNA"/>
</dbReference>
<name>A0A6L6M0P4_9FIRM</name>
<proteinExistence type="predicted"/>